<dbReference type="InterPro" id="IPR000569">
    <property type="entry name" value="HECT_dom"/>
</dbReference>
<keyword evidence="4 5" id="KW-0833">Ubl conjugation pathway</keyword>
<evidence type="ECO:0000256" key="4">
    <source>
        <dbReference type="ARBA" id="ARBA00022786"/>
    </source>
</evidence>
<evidence type="ECO:0000256" key="7">
    <source>
        <dbReference type="SAM" id="MobiDB-lite"/>
    </source>
</evidence>
<feature type="region of interest" description="Disordered" evidence="7">
    <location>
        <begin position="164"/>
        <end position="248"/>
    </location>
</feature>
<feature type="compositionally biased region" description="Polar residues" evidence="7">
    <location>
        <begin position="617"/>
        <end position="630"/>
    </location>
</feature>
<dbReference type="PANTHER" id="PTHR45670:SF1">
    <property type="entry name" value="E3 UBIQUITIN-PROTEIN LIGASE HECTD1"/>
    <property type="match status" value="1"/>
</dbReference>
<dbReference type="GO" id="GO:0061630">
    <property type="term" value="F:ubiquitin protein ligase activity"/>
    <property type="evidence" value="ECO:0007669"/>
    <property type="project" value="UniProtKB-UniRule"/>
</dbReference>
<dbReference type="GO" id="GO:0043161">
    <property type="term" value="P:proteasome-mediated ubiquitin-dependent protein catabolic process"/>
    <property type="evidence" value="ECO:0007669"/>
    <property type="project" value="TreeGrafter"/>
</dbReference>
<dbReference type="Gene3D" id="3.30.2410.10">
    <property type="entry name" value="Hect, E3 ligase catalytic domain"/>
    <property type="match status" value="1"/>
</dbReference>
<dbReference type="EC" id="2.3.2.26" evidence="6"/>
<feature type="region of interest" description="Disordered" evidence="7">
    <location>
        <begin position="885"/>
        <end position="914"/>
    </location>
</feature>
<feature type="compositionally biased region" description="Basic residues" evidence="7">
    <location>
        <begin position="109"/>
        <end position="125"/>
    </location>
</feature>
<feature type="region of interest" description="Disordered" evidence="7">
    <location>
        <begin position="348"/>
        <end position="371"/>
    </location>
</feature>
<feature type="compositionally biased region" description="Basic and acidic residues" evidence="7">
    <location>
        <begin position="350"/>
        <end position="362"/>
    </location>
</feature>
<dbReference type="SMART" id="SM00119">
    <property type="entry name" value="HECTc"/>
    <property type="match status" value="1"/>
</dbReference>
<accession>A0A183AHI4</accession>
<dbReference type="InterPro" id="IPR045322">
    <property type="entry name" value="HECTD1/TRIP12-like"/>
</dbReference>
<comment type="function">
    <text evidence="6">E3 ubiquitin-protein ligase which accepts ubiquitin from an E2 ubiquitin-conjugating enzyme in the form of a thioester and then directly transfers the ubiquitin to targeted substrates.</text>
</comment>
<dbReference type="UniPathway" id="UPA00143"/>
<feature type="compositionally biased region" description="Polar residues" evidence="7">
    <location>
        <begin position="164"/>
        <end position="183"/>
    </location>
</feature>
<dbReference type="GO" id="GO:0016607">
    <property type="term" value="C:nuclear speck"/>
    <property type="evidence" value="ECO:0007669"/>
    <property type="project" value="TreeGrafter"/>
</dbReference>
<feature type="compositionally biased region" description="Basic residues" evidence="7">
    <location>
        <begin position="208"/>
        <end position="219"/>
    </location>
</feature>
<proteinExistence type="inferred from homology"/>
<dbReference type="SUPFAM" id="SSF56204">
    <property type="entry name" value="Hect, E3 ligase catalytic domain"/>
    <property type="match status" value="1"/>
</dbReference>
<feature type="domain" description="HECT" evidence="8">
    <location>
        <begin position="1228"/>
        <end position="1401"/>
    </location>
</feature>
<comment type="similarity">
    <text evidence="2 6">Belongs to the UPL family. K-HECT subfamily.</text>
</comment>
<dbReference type="Gene3D" id="3.30.2160.10">
    <property type="entry name" value="Hect, E3 ligase catalytic domain"/>
    <property type="match status" value="1"/>
</dbReference>
<dbReference type="PROSITE" id="PS50237">
    <property type="entry name" value="HECT"/>
    <property type="match status" value="1"/>
</dbReference>
<evidence type="ECO:0000256" key="6">
    <source>
        <dbReference type="RuleBase" id="RU369009"/>
    </source>
</evidence>
<comment type="pathway">
    <text evidence="6">Protein modification; protein ubiquitination.</text>
</comment>
<reference evidence="9" key="1">
    <citation type="submission" date="2016-06" db="UniProtKB">
        <authorList>
            <consortium name="WormBaseParasite"/>
        </authorList>
    </citation>
    <scope>IDENTIFICATION</scope>
</reference>
<protein>
    <recommendedName>
        <fullName evidence="6">E3 ubiquitin-protein ligase</fullName>
        <ecNumber evidence="6">2.3.2.26</ecNumber>
    </recommendedName>
</protein>
<dbReference type="InterPro" id="IPR035983">
    <property type="entry name" value="Hect_E3_ubiquitin_ligase"/>
</dbReference>
<dbReference type="FunFam" id="3.30.2410.10:FF:000007">
    <property type="entry name" value="Putative E3 ubiquitin-protein ligase HECTD1"/>
    <property type="match status" value="1"/>
</dbReference>
<evidence type="ECO:0000256" key="5">
    <source>
        <dbReference type="PROSITE-ProRule" id="PRU00104"/>
    </source>
</evidence>
<name>A0A183AHI4_9TREM</name>
<evidence type="ECO:0000256" key="1">
    <source>
        <dbReference type="ARBA" id="ARBA00000885"/>
    </source>
</evidence>
<feature type="region of interest" description="Disordered" evidence="7">
    <location>
        <begin position="617"/>
        <end position="649"/>
    </location>
</feature>
<feature type="region of interest" description="Disordered" evidence="7">
    <location>
        <begin position="107"/>
        <end position="127"/>
    </location>
</feature>
<evidence type="ECO:0000259" key="8">
    <source>
        <dbReference type="PROSITE" id="PS50237"/>
    </source>
</evidence>
<evidence type="ECO:0000256" key="3">
    <source>
        <dbReference type="ARBA" id="ARBA00022679"/>
    </source>
</evidence>
<evidence type="ECO:0000313" key="9">
    <source>
        <dbReference type="WBParaSite" id="ECPE_0000643201-mRNA-1"/>
    </source>
</evidence>
<keyword evidence="3 6" id="KW-0808">Transferase</keyword>
<dbReference type="Pfam" id="PF00632">
    <property type="entry name" value="HECT"/>
    <property type="match status" value="1"/>
</dbReference>
<organism evidence="9">
    <name type="scientific">Echinostoma caproni</name>
    <dbReference type="NCBI Taxonomy" id="27848"/>
    <lineage>
        <taxon>Eukaryota</taxon>
        <taxon>Metazoa</taxon>
        <taxon>Spiralia</taxon>
        <taxon>Lophotrochozoa</taxon>
        <taxon>Platyhelminthes</taxon>
        <taxon>Trematoda</taxon>
        <taxon>Digenea</taxon>
        <taxon>Plagiorchiida</taxon>
        <taxon>Echinostomata</taxon>
        <taxon>Echinostomatoidea</taxon>
        <taxon>Echinostomatidae</taxon>
        <taxon>Echinostoma</taxon>
    </lineage>
</organism>
<feature type="region of interest" description="Disordered" evidence="7">
    <location>
        <begin position="138"/>
        <end position="157"/>
    </location>
</feature>
<sequence>LNPEDAEALEFADTVEAIIESNISSSDSTFPRGLPPTISDRFVRLASATAQSDLGTSVVPFGAEDDTKTQTTLDCWFIENRDHAEETGEEVDDIVSESGLIFDSLPSPRQHHHHHRDHHYRHRHGLKTETGKVVSADLEETSTNQTETGNEKLPRKEVVVTQTTQFPPSMLRQASSPAAVTLTSKPPKPPSSEDPYRISIFSSSKTNRQLRRRLRRPRPRGGVMSSSIDHSDDSQSQNQPTQPLSWDEASDCLRLPPGLIPVFDPNPGWTNAPATTPFVLCNPPSKNRSYHIRSKPQEIKDETRIALFLSAFDGNTCVVKVPLVNKDTTLFRYVQDLCHQVYEKSTPLPEKTEDATADRTNETSDGTKSAHTEKLAPKVLVLKLGYRLWHPSDEICSHGSAISAYNLLSRDDLRLTPAMQHPIEYTDTGIKVTMLNEIPENPDDHMFCEVKSPSPDLSAQPTAPEQLLHLLTLLYQLSGLDDHSVSLGSVGDMDVSGSSHVATGETKSQVTSTPIRAAPRFSLTPQSIRKGSVLSHSGCSGGGVGPIQPDDFVSRRLTRKLLRQIRDPLALSSGALPDWCFGLSHRLAALFSFDSRLELLKAHAFGPARSVIWLQNQPPIKNSGTSNNPLSRSHSDGSSTSSGTHRTRQNAVTAAHTLVLSALTGQRDSSHLLSPSTASDVLLLRPSILSQLTTASSATRPTTTIVGDVTGVGGSHNSVLPLDQPAHMDNPLLGTLLTSLGLTLPPGFSLRSNCSRDLSELWSCLLSRTVRAHNGAQGETRTATNVGRLHKEFVRLPRMPRELVGMTEQAQAQRNVSDDSADSFMSTFWDWAACLMEEHASRKSELEIQFIGEDGTGLGPTLEFYSLLAAELRRRDGLMWVVDDSSNTSDDPSEDSRPALPTVASKATIGSSTHSRLYQADQSASSTEIKNAEAAEDENFDLTVEANAYVNTAHGLFPAAWPQDRIPEQVLYRFYILGITVAKCLQDNRRIDLPFSPPLLKLLSCYGNVSRLRQQSHLPRSDSNSERKSGDFTSVARAESVLTSLAPVSYYYPSILHSFGLSATDRNSESEMGEFMLSPRYRLLHDASSGSTGSSHWMSNLLGLEDFELIYPERARFFRQAVEFCRRKYAAGLQSSPPHTVNRDTLEALASEIFGCTVEQMCLSMEFLPTSKMFAGTGIRLSDVYDWEVSPVTDSSASPQFGLPDELDLNTASSDQNWAGVDDNEAEPVTVYNMEQYVLRTLGYCLDKGIRKQMDAFRTGFELVLPLDWLALFNGRELGQLIAGDSVAQWSREDLLAYTVPCFGFTHQSPTYQMLINVLCSFNALERRAFLQFTTGCSSLPPGGLKNLHPRLRVVRKDAGTGALPSVNTCVHYLKLPEYQTEEELRTVLLRATREIGFYLN</sequence>
<dbReference type="Gene3D" id="3.90.1750.10">
    <property type="entry name" value="Hect, E3 ligase catalytic domains"/>
    <property type="match status" value="2"/>
</dbReference>
<evidence type="ECO:0000256" key="2">
    <source>
        <dbReference type="ARBA" id="ARBA00006331"/>
    </source>
</evidence>
<comment type="catalytic activity">
    <reaction evidence="1 6">
        <text>S-ubiquitinyl-[E2 ubiquitin-conjugating enzyme]-L-cysteine + [acceptor protein]-L-lysine = [E2 ubiquitin-conjugating enzyme]-L-cysteine + N(6)-ubiquitinyl-[acceptor protein]-L-lysine.</text>
        <dbReference type="EC" id="2.3.2.26"/>
    </reaction>
</comment>
<dbReference type="WBParaSite" id="ECPE_0000643201-mRNA-1">
    <property type="protein sequence ID" value="ECPE_0000643201-mRNA-1"/>
    <property type="gene ID" value="ECPE_0000643201"/>
</dbReference>
<dbReference type="GO" id="GO:0000209">
    <property type="term" value="P:protein polyubiquitination"/>
    <property type="evidence" value="ECO:0007669"/>
    <property type="project" value="TreeGrafter"/>
</dbReference>
<feature type="active site" description="Glycyl thioester intermediate" evidence="5">
    <location>
        <position position="1370"/>
    </location>
</feature>
<dbReference type="PANTHER" id="PTHR45670">
    <property type="entry name" value="E3 UBIQUITIN-PROTEIN LIGASE TRIP12"/>
    <property type="match status" value="1"/>
</dbReference>